<dbReference type="PROSITE" id="PS01208">
    <property type="entry name" value="VWFC_1"/>
    <property type="match status" value="2"/>
</dbReference>
<feature type="domain" description="VWFC" evidence="5">
    <location>
        <begin position="96"/>
        <end position="157"/>
    </location>
</feature>
<keyword evidence="2" id="KW-0964">Secreted</keyword>
<dbReference type="SMART" id="SM00832">
    <property type="entry name" value="C8"/>
    <property type="match status" value="1"/>
</dbReference>
<dbReference type="Gene3D" id="2.10.70.10">
    <property type="entry name" value="Complement Module, domain 1"/>
    <property type="match status" value="2"/>
</dbReference>
<evidence type="ECO:0000313" key="7">
    <source>
        <dbReference type="Ensembl" id="ENSSSCP00040000853.1"/>
    </source>
</evidence>
<evidence type="ECO:0000256" key="3">
    <source>
        <dbReference type="ARBA" id="ARBA00022729"/>
    </source>
</evidence>
<evidence type="ECO:0000256" key="1">
    <source>
        <dbReference type="ARBA" id="ARBA00004613"/>
    </source>
</evidence>
<name>A0A8D1BMU3_PIG</name>
<dbReference type="Pfam" id="PF08742">
    <property type="entry name" value="C8"/>
    <property type="match status" value="1"/>
</dbReference>
<gene>
    <name evidence="7" type="primary">BMPER</name>
</gene>
<evidence type="ECO:0000259" key="6">
    <source>
        <dbReference type="PROSITE" id="PS51233"/>
    </source>
</evidence>
<feature type="domain" description="VWFD" evidence="6">
    <location>
        <begin position="294"/>
        <end position="467"/>
    </location>
</feature>
<evidence type="ECO:0000256" key="2">
    <source>
        <dbReference type="ARBA" id="ARBA00022525"/>
    </source>
</evidence>
<dbReference type="SMART" id="SM00214">
    <property type="entry name" value="VWC"/>
    <property type="match status" value="4"/>
</dbReference>
<dbReference type="Pfam" id="PF00094">
    <property type="entry name" value="VWD"/>
    <property type="match status" value="1"/>
</dbReference>
<dbReference type="FunFam" id="2.10.70.10:FF:000034">
    <property type="entry name" value="BMP-binding endothelial regulator protein"/>
    <property type="match status" value="1"/>
</dbReference>
<protein>
    <submittedName>
        <fullName evidence="7">BMP binding endothelial regulator</fullName>
    </submittedName>
</protein>
<dbReference type="InterPro" id="IPR052424">
    <property type="entry name" value="Kielin_Chordin-BMP_Reg"/>
</dbReference>
<dbReference type="Ensembl" id="ENSSSCT00040002948.1">
    <property type="protein sequence ID" value="ENSSSCP00040000853.1"/>
    <property type="gene ID" value="ENSSSCG00040002265.1"/>
</dbReference>
<sequence length="679" mass="76130">MCVCMNKEVTCKREKCPVLSRDCALAIKQRGACCERCKGCTYAGNTYNSSFKWQSPTEPCILRQCQEGVVTESAVRCVVHCKNPSKHLGTCCPTCPGCVFEGVQYREGEEFQPEGDKCTKCSCVEGRTQCLREVCPILSCPQHLSHIPPGQCCPRCLGQRKVFDLPFGSCLFRSDVYDNGSSFLYDNCTACTCRDSTVVCKKKCSQPGGCDRGEGACCEECLLRVPSEDIKMCKFGNKIFRDGEMWSSINCTICACVKGQTECRKKQCVPISSCPQGKILNRKGCCPICTEKPGVCTVFGDPHYNTFDGRTFNFQGTCQYVLTKDCSSPASPFQVLVKNDARRTRSFSWTKSVDLVLGTSTVSLQQHLTVRWNGSRIALPCQAPQFHIDLDGYLLKVTTKAGLEISWDGDSFVEVMAAPHLKGKLCGLCGNYNGHKRDDLIGGDGNFKFDVDDFAESWRVESNEFCNRPQRKPVPELCQGTVRVKLRAHRECQKLKSWEFQTCHSTVDYATFYRSCVTDMCECPVHKNCYCESFLAYTRACQREGISVHWEPQQTCAGCKILLTSTPSWMCFALGHRSCGLDSMGSKGDSGQSQSFKVFRISVIFFGKRGCYTNPRRMFFSLRETDCYNSSYSSLISGKLISLVGIYKMDFCVHPRNISYKVAKYQAPKHCRDFGNYKR</sequence>
<dbReference type="InterPro" id="IPR001007">
    <property type="entry name" value="VWF_dom"/>
</dbReference>
<dbReference type="PANTHER" id="PTHR46698">
    <property type="entry name" value="CROSSVEINLESS 2"/>
    <property type="match status" value="1"/>
</dbReference>
<feature type="domain" description="VWFC" evidence="5">
    <location>
        <begin position="231"/>
        <end position="290"/>
    </location>
</feature>
<dbReference type="PROSITE" id="PS50184">
    <property type="entry name" value="VWFC_2"/>
    <property type="match status" value="3"/>
</dbReference>
<evidence type="ECO:0000313" key="8">
    <source>
        <dbReference type="Proteomes" id="UP000694722"/>
    </source>
</evidence>
<dbReference type="SUPFAM" id="SSF57603">
    <property type="entry name" value="FnI-like domain"/>
    <property type="match status" value="4"/>
</dbReference>
<keyword evidence="3" id="KW-0732">Signal</keyword>
<reference evidence="7" key="1">
    <citation type="submission" date="2025-08" db="UniProtKB">
        <authorList>
            <consortium name="Ensembl"/>
        </authorList>
    </citation>
    <scope>IDENTIFICATION</scope>
</reference>
<dbReference type="Gene3D" id="6.20.200.20">
    <property type="match status" value="3"/>
</dbReference>
<dbReference type="SMART" id="SM00216">
    <property type="entry name" value="VWD"/>
    <property type="match status" value="1"/>
</dbReference>
<accession>A0A8D1BMU3</accession>
<feature type="domain" description="VWFC" evidence="5">
    <location>
        <begin position="168"/>
        <end position="222"/>
    </location>
</feature>
<evidence type="ECO:0000259" key="5">
    <source>
        <dbReference type="PROSITE" id="PS50184"/>
    </source>
</evidence>
<dbReference type="InterPro" id="IPR001846">
    <property type="entry name" value="VWF_type-D"/>
</dbReference>
<dbReference type="GO" id="GO:0005576">
    <property type="term" value="C:extracellular region"/>
    <property type="evidence" value="ECO:0007669"/>
    <property type="project" value="UniProtKB-SubCell"/>
</dbReference>
<comment type="subcellular location">
    <subcellularLocation>
        <location evidence="1">Secreted</location>
    </subcellularLocation>
</comment>
<organism evidence="7 8">
    <name type="scientific">Sus scrofa</name>
    <name type="common">Pig</name>
    <dbReference type="NCBI Taxonomy" id="9823"/>
    <lineage>
        <taxon>Eukaryota</taxon>
        <taxon>Metazoa</taxon>
        <taxon>Chordata</taxon>
        <taxon>Craniata</taxon>
        <taxon>Vertebrata</taxon>
        <taxon>Euteleostomi</taxon>
        <taxon>Mammalia</taxon>
        <taxon>Eutheria</taxon>
        <taxon>Laurasiatheria</taxon>
        <taxon>Artiodactyla</taxon>
        <taxon>Suina</taxon>
        <taxon>Suidae</taxon>
        <taxon>Sus</taxon>
    </lineage>
</organism>
<dbReference type="FunFam" id="2.10.70.10:FF:000037">
    <property type="entry name" value="BMP-binding endothelial regulator protein-like"/>
    <property type="match status" value="1"/>
</dbReference>
<proteinExistence type="predicted"/>
<dbReference type="Proteomes" id="UP000694722">
    <property type="component" value="Unplaced"/>
</dbReference>
<dbReference type="PANTHER" id="PTHR46698:SF4">
    <property type="entry name" value="CROSSVEINLESS 2"/>
    <property type="match status" value="1"/>
</dbReference>
<dbReference type="Pfam" id="PF00093">
    <property type="entry name" value="VWC"/>
    <property type="match status" value="2"/>
</dbReference>
<dbReference type="PROSITE" id="PS51233">
    <property type="entry name" value="VWFD"/>
    <property type="match status" value="1"/>
</dbReference>
<dbReference type="AlphaFoldDB" id="A0A8D1BMU3"/>
<keyword evidence="4" id="KW-0677">Repeat</keyword>
<dbReference type="InterPro" id="IPR014853">
    <property type="entry name" value="VWF/SSPO/ZAN-like_Cys-rich_dom"/>
</dbReference>
<evidence type="ECO:0000256" key="4">
    <source>
        <dbReference type="ARBA" id="ARBA00022737"/>
    </source>
</evidence>